<reference evidence="3 4" key="1">
    <citation type="journal article" date="2018" name="Cell">
        <title>The Chara Genome: Secondary Complexity and Implications for Plant Terrestrialization.</title>
        <authorList>
            <person name="Nishiyama T."/>
            <person name="Sakayama H."/>
            <person name="Vries J.D."/>
            <person name="Buschmann H."/>
            <person name="Saint-Marcoux D."/>
            <person name="Ullrich K.K."/>
            <person name="Haas F.B."/>
            <person name="Vanderstraeten L."/>
            <person name="Becker D."/>
            <person name="Lang D."/>
            <person name="Vosolsobe S."/>
            <person name="Rombauts S."/>
            <person name="Wilhelmsson P.K.I."/>
            <person name="Janitza P."/>
            <person name="Kern R."/>
            <person name="Heyl A."/>
            <person name="Rumpler F."/>
            <person name="Villalobos L.I.A.C."/>
            <person name="Clay J.M."/>
            <person name="Skokan R."/>
            <person name="Toyoda A."/>
            <person name="Suzuki Y."/>
            <person name="Kagoshima H."/>
            <person name="Schijlen E."/>
            <person name="Tajeshwar N."/>
            <person name="Catarino B."/>
            <person name="Hetherington A.J."/>
            <person name="Saltykova A."/>
            <person name="Bonnot C."/>
            <person name="Breuninger H."/>
            <person name="Symeonidi A."/>
            <person name="Radhakrishnan G.V."/>
            <person name="Van Nieuwerburgh F."/>
            <person name="Deforce D."/>
            <person name="Chang C."/>
            <person name="Karol K.G."/>
            <person name="Hedrich R."/>
            <person name="Ulvskov P."/>
            <person name="Glockner G."/>
            <person name="Delwiche C.F."/>
            <person name="Petrasek J."/>
            <person name="Van de Peer Y."/>
            <person name="Friml J."/>
            <person name="Beilby M."/>
            <person name="Dolan L."/>
            <person name="Kohara Y."/>
            <person name="Sugano S."/>
            <person name="Fujiyama A."/>
            <person name="Delaux P.-M."/>
            <person name="Quint M."/>
            <person name="TheiBen G."/>
            <person name="Hagemann M."/>
            <person name="Harholt J."/>
            <person name="Dunand C."/>
            <person name="Zachgo S."/>
            <person name="Langdale J."/>
            <person name="Maumus F."/>
            <person name="Straeten D.V.D."/>
            <person name="Gould S.B."/>
            <person name="Rensing S.A."/>
        </authorList>
    </citation>
    <scope>NUCLEOTIDE SEQUENCE [LARGE SCALE GENOMIC DNA]</scope>
    <source>
        <strain evidence="3 4">S276</strain>
    </source>
</reference>
<dbReference type="EMBL" id="BFEA01001067">
    <property type="protein sequence ID" value="GBG92479.1"/>
    <property type="molecule type" value="Genomic_DNA"/>
</dbReference>
<evidence type="ECO:0000256" key="1">
    <source>
        <dbReference type="SAM" id="MobiDB-lite"/>
    </source>
</evidence>
<dbReference type="InterPro" id="IPR018391">
    <property type="entry name" value="PQQ_b-propeller_rpt"/>
</dbReference>
<dbReference type="SMART" id="SM00564">
    <property type="entry name" value="PQQ"/>
    <property type="match status" value="4"/>
</dbReference>
<dbReference type="InterPro" id="IPR011047">
    <property type="entry name" value="Quinoprotein_ADH-like_sf"/>
</dbReference>
<evidence type="ECO:0000313" key="3">
    <source>
        <dbReference type="EMBL" id="GBG92479.1"/>
    </source>
</evidence>
<sequence>MAKSISDYLFVASHGHVLALDREIGETVWKVKLRNTGWRRRYVVSLFPVETESLLICGCHGKIIALSMNVGQEIWRNRLPKLGYGDIAIHMPNQPCPSRSGLSVGVASGREYGRPAYYGSRHSFSDDVIMQRPLTAISTAASALSTPPTIKEDGSGVGSTLPGLSDLVFVGTYGHVAAIDVTNDGKTVWSYSLPWTGYGVVNTLLEGGKLFVGCGGRVFALDPLSGKEIWRNVLPGLRRGFVTLATSTSWTGDVVPPFSHMLLNSTASYLGVRPQGNVSRVGGGGGGGGGGVGVSTPSTGSPAPAM</sequence>
<gene>
    <name evidence="3" type="ORF">CBR_g55630</name>
</gene>
<name>A0A388MDD4_CHABU</name>
<feature type="compositionally biased region" description="Gly residues" evidence="1">
    <location>
        <begin position="281"/>
        <end position="293"/>
    </location>
</feature>
<feature type="domain" description="Pyrrolo-quinoline quinone repeat" evidence="2">
    <location>
        <begin position="173"/>
        <end position="236"/>
    </location>
</feature>
<dbReference type="OrthoDB" id="2135330at2759"/>
<evidence type="ECO:0000259" key="2">
    <source>
        <dbReference type="Pfam" id="PF13360"/>
    </source>
</evidence>
<feature type="compositionally biased region" description="Polar residues" evidence="1">
    <location>
        <begin position="295"/>
        <end position="306"/>
    </location>
</feature>
<dbReference type="InterPro" id="IPR015943">
    <property type="entry name" value="WD40/YVTN_repeat-like_dom_sf"/>
</dbReference>
<dbReference type="Gramene" id="GBG92479">
    <property type="protein sequence ID" value="GBG92479"/>
    <property type="gene ID" value="CBR_g55630"/>
</dbReference>
<feature type="region of interest" description="Disordered" evidence="1">
    <location>
        <begin position="280"/>
        <end position="306"/>
    </location>
</feature>
<dbReference type="Gene3D" id="2.130.10.10">
    <property type="entry name" value="YVTN repeat-like/Quinoprotein amine dehydrogenase"/>
    <property type="match status" value="2"/>
</dbReference>
<dbReference type="AlphaFoldDB" id="A0A388MDD4"/>
<protein>
    <recommendedName>
        <fullName evidence="2">Pyrrolo-quinoline quinone repeat domain-containing protein</fullName>
    </recommendedName>
</protein>
<dbReference type="InterPro" id="IPR002372">
    <property type="entry name" value="PQQ_rpt_dom"/>
</dbReference>
<evidence type="ECO:0000313" key="4">
    <source>
        <dbReference type="Proteomes" id="UP000265515"/>
    </source>
</evidence>
<keyword evidence="4" id="KW-1185">Reference proteome</keyword>
<organism evidence="3 4">
    <name type="scientific">Chara braunii</name>
    <name type="common">Braun's stonewort</name>
    <dbReference type="NCBI Taxonomy" id="69332"/>
    <lineage>
        <taxon>Eukaryota</taxon>
        <taxon>Viridiplantae</taxon>
        <taxon>Streptophyta</taxon>
        <taxon>Charophyceae</taxon>
        <taxon>Charales</taxon>
        <taxon>Characeae</taxon>
        <taxon>Chara</taxon>
    </lineage>
</organism>
<dbReference type="SUPFAM" id="SSF50998">
    <property type="entry name" value="Quinoprotein alcohol dehydrogenase-like"/>
    <property type="match status" value="2"/>
</dbReference>
<dbReference type="Proteomes" id="UP000265515">
    <property type="component" value="Unassembled WGS sequence"/>
</dbReference>
<comment type="caution">
    <text evidence="3">The sequence shown here is derived from an EMBL/GenBank/DDBJ whole genome shotgun (WGS) entry which is preliminary data.</text>
</comment>
<proteinExistence type="predicted"/>
<accession>A0A388MDD4</accession>
<dbReference type="PANTHER" id="PTHR34512:SF30">
    <property type="entry name" value="OUTER MEMBRANE PROTEIN ASSEMBLY FACTOR BAMB"/>
    <property type="match status" value="1"/>
</dbReference>
<dbReference type="Pfam" id="PF13360">
    <property type="entry name" value="PQQ_2"/>
    <property type="match status" value="2"/>
</dbReference>
<feature type="domain" description="Pyrrolo-quinoline quinone repeat" evidence="2">
    <location>
        <begin position="14"/>
        <end position="86"/>
    </location>
</feature>
<dbReference type="PANTHER" id="PTHR34512">
    <property type="entry name" value="CELL SURFACE PROTEIN"/>
    <property type="match status" value="1"/>
</dbReference>